<evidence type="ECO:0000313" key="3">
    <source>
        <dbReference type="Proteomes" id="UP000630135"/>
    </source>
</evidence>
<comment type="caution">
    <text evidence="2">The sequence shown here is derived from an EMBL/GenBank/DDBJ whole genome shotgun (WGS) entry which is preliminary data.</text>
</comment>
<feature type="region of interest" description="Disordered" evidence="1">
    <location>
        <begin position="26"/>
        <end position="65"/>
    </location>
</feature>
<gene>
    <name evidence="2" type="ORF">GCM10008021_31640</name>
</gene>
<reference evidence="3" key="1">
    <citation type="journal article" date="2019" name="Int. J. Syst. Evol. Microbiol.">
        <title>The Global Catalogue of Microorganisms (GCM) 10K type strain sequencing project: providing services to taxonomists for standard genome sequencing and annotation.</title>
        <authorList>
            <consortium name="The Broad Institute Genomics Platform"/>
            <consortium name="The Broad Institute Genome Sequencing Center for Infectious Disease"/>
            <person name="Wu L."/>
            <person name="Ma J."/>
        </authorList>
    </citation>
    <scope>NUCLEOTIDE SEQUENCE [LARGE SCALE GENOMIC DNA]</scope>
    <source>
        <strain evidence="3">CGMCC 1.8884</strain>
    </source>
</reference>
<evidence type="ECO:0008006" key="4">
    <source>
        <dbReference type="Google" id="ProtNLM"/>
    </source>
</evidence>
<name>A0ABQ2C8Z1_9DEIO</name>
<proteinExistence type="predicted"/>
<organism evidence="2 3">
    <name type="scientific">Deinococcus wulumuqiensis</name>
    <dbReference type="NCBI Taxonomy" id="980427"/>
    <lineage>
        <taxon>Bacteria</taxon>
        <taxon>Thermotogati</taxon>
        <taxon>Deinococcota</taxon>
        <taxon>Deinococci</taxon>
        <taxon>Deinococcales</taxon>
        <taxon>Deinococcaceae</taxon>
        <taxon>Deinococcus</taxon>
    </lineage>
</organism>
<dbReference type="Proteomes" id="UP000630135">
    <property type="component" value="Unassembled WGS sequence"/>
</dbReference>
<accession>A0ABQ2C8Z1</accession>
<evidence type="ECO:0000313" key="2">
    <source>
        <dbReference type="EMBL" id="GGI69140.1"/>
    </source>
</evidence>
<evidence type="ECO:0000256" key="1">
    <source>
        <dbReference type="SAM" id="MobiDB-lite"/>
    </source>
</evidence>
<dbReference type="EMBL" id="BMLZ01000087">
    <property type="protein sequence ID" value="GGI69140.1"/>
    <property type="molecule type" value="Genomic_DNA"/>
</dbReference>
<keyword evidence="3" id="KW-1185">Reference proteome</keyword>
<protein>
    <recommendedName>
        <fullName evidence="4">Secreted protein</fullName>
    </recommendedName>
</protein>
<sequence>MSILLPTVTVFWASAVGRSSRAERVSSRFMGASGEQGEGGRAGKPVYPSPPRPLTVSGAAHCRPG</sequence>